<keyword evidence="2" id="KW-1185">Reference proteome</keyword>
<evidence type="ECO:0000313" key="2">
    <source>
        <dbReference type="Proteomes" id="UP000324797"/>
    </source>
</evidence>
<reference evidence="1 2" key="1">
    <citation type="submission" date="2019-08" db="EMBL/GenBank/DDBJ databases">
        <title>Bradyrhizobium hipponensis sp. nov., a rhizobium isolated from a Lupinus angustifolius root nodule in Tunisia.</title>
        <authorList>
            <person name="Off K."/>
            <person name="Rejili M."/>
            <person name="Mars M."/>
            <person name="Brachmann A."/>
            <person name="Marin M."/>
        </authorList>
    </citation>
    <scope>NUCLEOTIDE SEQUENCE [LARGE SCALE GENOMIC DNA]</scope>
    <source>
        <strain evidence="2">aSej3</strain>
    </source>
</reference>
<proteinExistence type="predicted"/>
<organism evidence="1 2">
    <name type="scientific">Bradyrhizobium hipponense</name>
    <dbReference type="NCBI Taxonomy" id="2605638"/>
    <lineage>
        <taxon>Bacteria</taxon>
        <taxon>Pseudomonadati</taxon>
        <taxon>Pseudomonadota</taxon>
        <taxon>Alphaproteobacteria</taxon>
        <taxon>Hyphomicrobiales</taxon>
        <taxon>Nitrobacteraceae</taxon>
        <taxon>Bradyrhizobium</taxon>
    </lineage>
</organism>
<dbReference type="AlphaFoldDB" id="A0A5S4YJ90"/>
<dbReference type="RefSeq" id="WP_148742710.1">
    <property type="nucleotide sequence ID" value="NZ_VSTH01000100.1"/>
</dbReference>
<evidence type="ECO:0000313" key="1">
    <source>
        <dbReference type="EMBL" id="TYO63395.1"/>
    </source>
</evidence>
<comment type="caution">
    <text evidence="1">The sequence shown here is derived from an EMBL/GenBank/DDBJ whole genome shotgun (WGS) entry which is preliminary data.</text>
</comment>
<protein>
    <submittedName>
        <fullName evidence="1">Uncharacterized protein</fullName>
    </submittedName>
</protein>
<dbReference type="Proteomes" id="UP000324797">
    <property type="component" value="Unassembled WGS sequence"/>
</dbReference>
<name>A0A5S4YJ90_9BRAD</name>
<gene>
    <name evidence="1" type="ORF">FXV83_27460</name>
</gene>
<sequence length="134" mass="14613">MKFDQPYFDSIEQAGAADRGDPRGIKLEITEITVTPISGPLVKSADFLWQRELPIYSLIASSYRVCIASVSSVDGCVRIADPARHPSGSSFCVSRIRSASRCRARSDNSPAPLEVKCLTIRNPGLQYPRAVGVE</sequence>
<dbReference type="EMBL" id="VSTH01000100">
    <property type="protein sequence ID" value="TYO63395.1"/>
    <property type="molecule type" value="Genomic_DNA"/>
</dbReference>
<accession>A0A5S4YJ90</accession>